<feature type="region of interest" description="Disordered" evidence="1">
    <location>
        <begin position="1"/>
        <end position="33"/>
    </location>
</feature>
<gene>
    <name evidence="2" type="ORF">I312_04227</name>
</gene>
<sequence length="33" mass="3828">MEEAQPNDDQDRPRKKAKGNCSMEGWDWFTEAG</sequence>
<accession>A0A0D0VH10</accession>
<proteinExistence type="predicted"/>
<dbReference type="OrthoDB" id="10562647at2759"/>
<dbReference type="AlphaFoldDB" id="A0A0D0VH10"/>
<dbReference type="HOGENOM" id="CLU_3384725_0_0_1"/>
<evidence type="ECO:0000256" key="1">
    <source>
        <dbReference type="SAM" id="MobiDB-lite"/>
    </source>
</evidence>
<organism evidence="2">
    <name type="scientific">Cryptococcus bacillisporus CA1280</name>
    <dbReference type="NCBI Taxonomy" id="1296109"/>
    <lineage>
        <taxon>Eukaryota</taxon>
        <taxon>Fungi</taxon>
        <taxon>Dikarya</taxon>
        <taxon>Basidiomycota</taxon>
        <taxon>Agaricomycotina</taxon>
        <taxon>Tremellomycetes</taxon>
        <taxon>Tremellales</taxon>
        <taxon>Cryptococcaceae</taxon>
        <taxon>Cryptococcus</taxon>
        <taxon>Cryptococcus gattii species complex</taxon>
    </lineage>
</organism>
<evidence type="ECO:0000313" key="2">
    <source>
        <dbReference type="EMBL" id="KIR46736.1"/>
    </source>
</evidence>
<dbReference type="EMBL" id="KN847983">
    <property type="protein sequence ID" value="KIR46736.1"/>
    <property type="molecule type" value="Genomic_DNA"/>
</dbReference>
<name>A0A0D0VH10_CRYGA</name>
<reference evidence="2" key="1">
    <citation type="submission" date="2015-01" db="EMBL/GenBank/DDBJ databases">
        <title>The Genome Sequence of Cryptococcus gattii CA1280.</title>
        <authorList>
            <consortium name="The Broad Institute Genomics Platform"/>
            <person name="Cuomo C."/>
            <person name="Litvintseva A."/>
            <person name="Chen Y."/>
            <person name="Heitman J."/>
            <person name="Sun S."/>
            <person name="Springer D."/>
            <person name="Dromer F."/>
            <person name="Young S."/>
            <person name="Zeng Q."/>
            <person name="Gargeya S."/>
            <person name="Abouelleil A."/>
            <person name="Alvarado L."/>
            <person name="Chapman S.B."/>
            <person name="Gainer-Dewar J."/>
            <person name="Goldberg J."/>
            <person name="Griggs A."/>
            <person name="Gujja S."/>
            <person name="Hansen M."/>
            <person name="Howarth C."/>
            <person name="Imamovic A."/>
            <person name="Larimer J."/>
            <person name="Murphy C."/>
            <person name="Naylor J."/>
            <person name="Pearson M."/>
            <person name="Priest M."/>
            <person name="Roberts A."/>
            <person name="Saif S."/>
            <person name="Shea T."/>
            <person name="Sykes S."/>
            <person name="Wortman J."/>
            <person name="Nusbaum C."/>
            <person name="Birren B."/>
        </authorList>
    </citation>
    <scope>NUCLEOTIDE SEQUENCE [LARGE SCALE GENOMIC DNA]</scope>
    <source>
        <strain evidence="2">CA1280</strain>
    </source>
</reference>
<protein>
    <submittedName>
        <fullName evidence="2">Unplaced genomic scaffold supercont1.11, whole genome shotgun sequence</fullName>
    </submittedName>
</protein>